<evidence type="ECO:0000313" key="13">
    <source>
        <dbReference type="Proteomes" id="UP000838412"/>
    </source>
</evidence>
<protein>
    <submittedName>
        <fullName evidence="12">PKD2 protein</fullName>
    </submittedName>
</protein>
<evidence type="ECO:0000256" key="6">
    <source>
        <dbReference type="ARBA" id="ARBA00023180"/>
    </source>
</evidence>
<dbReference type="AlphaFoldDB" id="A0A8J9ZUU5"/>
<organism evidence="12 13">
    <name type="scientific">Branchiostoma lanceolatum</name>
    <name type="common">Common lancelet</name>
    <name type="synonym">Amphioxus lanceolatum</name>
    <dbReference type="NCBI Taxonomy" id="7740"/>
    <lineage>
        <taxon>Eukaryota</taxon>
        <taxon>Metazoa</taxon>
        <taxon>Chordata</taxon>
        <taxon>Cephalochordata</taxon>
        <taxon>Leptocardii</taxon>
        <taxon>Amphioxiformes</taxon>
        <taxon>Branchiostomatidae</taxon>
        <taxon>Branchiostoma</taxon>
    </lineage>
</organism>
<sequence length="632" mass="72279">MERLSQMSLANVEEARRKRDRDRKIGDVLWVIVRFCVFLLLVVTITNAHHNTTLAFHQTQSAADRFMHYTDAVTDPLTFWSWLDETALESFYPETSYNGDEPRWWEKGFTADMQSVLVSPPSLIQARVKPGLCTVPATMQYLFEECTAAYDENTKETGAYERGWKSVTNVSEVGSNAPGWSHRPSGYTIKPIFGVKSHYWGDGFSLELGKSADELRSILAEMKANRWIDRRTRAVILEVLLYNGNLDLFTSLTVMFEFSEMSGAFSHRHLHTFRLHQRPGTIGYIYVLLEIIYVIILIYSLWKEAKSARAAGMAYLKEPWNIVEIFNFILAFTVIALYGSNRGYSSKALSAVRLGKDQLQYIKTLVNMNLMYGWFLSFLAFVNIMKFLRLLRFDPFLAKLMSVFRGMAVEFLAFILYFFLCFSGFGTCAYLMFGTTVTAYRELLEKKPILGPIFFVTFMCIIFLVLMNIALAIINSALPDVRNHDMPEEDRFFLQGLLERFTSLFGLQQIQETGENSVDRLHDSLIEVEIKVESLWLKRRSLFNCRRRPGSTSLAFSLNWRRKSERLICHGPRAGGPMEDSDLPTEPDFVPPVKNVSKDAAEQRPAPRGDIPVIVIRPASQNTLDLTETTGA</sequence>
<feature type="compositionally biased region" description="Basic and acidic residues" evidence="8">
    <location>
        <begin position="596"/>
        <end position="607"/>
    </location>
</feature>
<dbReference type="OrthoDB" id="5322100at2759"/>
<dbReference type="PANTHER" id="PTHR10877">
    <property type="entry name" value="POLYCYSTIN FAMILY MEMBER"/>
    <property type="match status" value="1"/>
</dbReference>
<dbReference type="PRINTS" id="PR01433">
    <property type="entry name" value="POLYCYSTIN2"/>
</dbReference>
<feature type="transmembrane region" description="Helical" evidence="9">
    <location>
        <begin position="453"/>
        <end position="474"/>
    </location>
</feature>
<keyword evidence="13" id="KW-1185">Reference proteome</keyword>
<dbReference type="InterPro" id="IPR013122">
    <property type="entry name" value="PKD1_2_channel"/>
</dbReference>
<dbReference type="GO" id="GO:0050982">
    <property type="term" value="P:detection of mechanical stimulus"/>
    <property type="evidence" value="ECO:0007669"/>
    <property type="project" value="TreeGrafter"/>
</dbReference>
<keyword evidence="4 9" id="KW-1133">Transmembrane helix</keyword>
<evidence type="ECO:0000256" key="9">
    <source>
        <dbReference type="SAM" id="Phobius"/>
    </source>
</evidence>
<dbReference type="EMBL" id="OV696689">
    <property type="protein sequence ID" value="CAH1264034.1"/>
    <property type="molecule type" value="Genomic_DNA"/>
</dbReference>
<evidence type="ECO:0000256" key="1">
    <source>
        <dbReference type="ARBA" id="ARBA00004141"/>
    </source>
</evidence>
<feature type="region of interest" description="Disordered" evidence="8">
    <location>
        <begin position="573"/>
        <end position="612"/>
    </location>
</feature>
<dbReference type="GO" id="GO:0016020">
    <property type="term" value="C:membrane"/>
    <property type="evidence" value="ECO:0007669"/>
    <property type="project" value="UniProtKB-SubCell"/>
</dbReference>
<dbReference type="GO" id="GO:0005509">
    <property type="term" value="F:calcium ion binding"/>
    <property type="evidence" value="ECO:0007669"/>
    <property type="project" value="InterPro"/>
</dbReference>
<evidence type="ECO:0000256" key="3">
    <source>
        <dbReference type="ARBA" id="ARBA00022692"/>
    </source>
</evidence>
<dbReference type="Proteomes" id="UP000838412">
    <property type="component" value="Chromosome 4"/>
</dbReference>
<keyword evidence="5 9" id="KW-0472">Membrane</keyword>
<keyword evidence="6" id="KW-0325">Glycoprotein</keyword>
<keyword evidence="3 9" id="KW-0812">Transmembrane</keyword>
<feature type="transmembrane region" description="Helical" evidence="9">
    <location>
        <begin position="371"/>
        <end position="391"/>
    </location>
</feature>
<accession>A0A8J9ZUU5</accession>
<dbReference type="InterPro" id="IPR046791">
    <property type="entry name" value="Polycystin_dom"/>
</dbReference>
<evidence type="ECO:0000259" key="11">
    <source>
        <dbReference type="Pfam" id="PF20519"/>
    </source>
</evidence>
<feature type="transmembrane region" description="Helical" evidence="9">
    <location>
        <begin position="283"/>
        <end position="302"/>
    </location>
</feature>
<feature type="domain" description="Polycystin" evidence="11">
    <location>
        <begin position="73"/>
        <end position="276"/>
    </location>
</feature>
<feature type="transmembrane region" description="Helical" evidence="9">
    <location>
        <begin position="322"/>
        <end position="340"/>
    </location>
</feature>
<name>A0A8J9ZUU5_BRALA</name>
<feature type="transmembrane region" description="Helical" evidence="9">
    <location>
        <begin position="411"/>
        <end position="433"/>
    </location>
</feature>
<dbReference type="Pfam" id="PF20519">
    <property type="entry name" value="Polycystin_dom"/>
    <property type="match status" value="1"/>
</dbReference>
<evidence type="ECO:0000259" key="10">
    <source>
        <dbReference type="Pfam" id="PF08016"/>
    </source>
</evidence>
<dbReference type="GO" id="GO:0005262">
    <property type="term" value="F:calcium channel activity"/>
    <property type="evidence" value="ECO:0007669"/>
    <property type="project" value="TreeGrafter"/>
</dbReference>
<reference evidence="12" key="1">
    <citation type="submission" date="2022-01" db="EMBL/GenBank/DDBJ databases">
        <authorList>
            <person name="Braso-Vives M."/>
        </authorList>
    </citation>
    <scope>NUCLEOTIDE SEQUENCE</scope>
</reference>
<evidence type="ECO:0000256" key="8">
    <source>
        <dbReference type="SAM" id="MobiDB-lite"/>
    </source>
</evidence>
<comment type="subcellular location">
    <subcellularLocation>
        <location evidence="1">Membrane</location>
        <topology evidence="1">Multi-pass membrane protein</topology>
    </subcellularLocation>
</comment>
<evidence type="ECO:0000313" key="12">
    <source>
        <dbReference type="EMBL" id="CAH1264034.1"/>
    </source>
</evidence>
<feature type="disulfide bond" evidence="7">
    <location>
        <begin position="133"/>
        <end position="146"/>
    </location>
</feature>
<feature type="domain" description="Polycystin cation channel PKD1/PKD2" evidence="10">
    <location>
        <begin position="286"/>
        <end position="477"/>
    </location>
</feature>
<evidence type="ECO:0000256" key="2">
    <source>
        <dbReference type="ARBA" id="ARBA00007200"/>
    </source>
</evidence>
<dbReference type="PANTHER" id="PTHR10877:SF194">
    <property type="entry name" value="LOCATION OF VULVA DEFECTIVE 1"/>
    <property type="match status" value="1"/>
</dbReference>
<evidence type="ECO:0000256" key="5">
    <source>
        <dbReference type="ARBA" id="ARBA00023136"/>
    </source>
</evidence>
<evidence type="ECO:0000256" key="4">
    <source>
        <dbReference type="ARBA" id="ARBA00022989"/>
    </source>
</evidence>
<dbReference type="InterPro" id="IPR003915">
    <property type="entry name" value="PKD_2"/>
</dbReference>
<dbReference type="Pfam" id="PF08016">
    <property type="entry name" value="PKD_channel"/>
    <property type="match status" value="1"/>
</dbReference>
<evidence type="ECO:0000256" key="7">
    <source>
        <dbReference type="PIRSR" id="PIRSR603915-2"/>
    </source>
</evidence>
<comment type="similarity">
    <text evidence="2">Belongs to the polycystin family.</text>
</comment>
<gene>
    <name evidence="12" type="primary">PKD2</name>
    <name evidence="12" type="ORF">BLAG_LOCUS18531</name>
</gene>
<proteinExistence type="inferred from homology"/>
<feature type="transmembrane region" description="Helical" evidence="9">
    <location>
        <begin position="25"/>
        <end position="45"/>
    </location>
</feature>
<dbReference type="InterPro" id="IPR051223">
    <property type="entry name" value="Polycystin"/>
</dbReference>